<dbReference type="NCBIfam" id="NF033196">
    <property type="entry name" value="c_type_nonphoto"/>
    <property type="match status" value="1"/>
</dbReference>
<dbReference type="Proteomes" id="UP000248198">
    <property type="component" value="Unassembled WGS sequence"/>
</dbReference>
<accession>A0A318UE42</accession>
<dbReference type="Gene3D" id="1.10.468.10">
    <property type="entry name" value="Photosynthetic Reaction Center, subunit C, domain 2"/>
    <property type="match status" value="1"/>
</dbReference>
<dbReference type="GO" id="GO:0019684">
    <property type="term" value="P:photosynthesis, light reaction"/>
    <property type="evidence" value="ECO:0007669"/>
    <property type="project" value="InterPro"/>
</dbReference>
<dbReference type="GO" id="GO:0009055">
    <property type="term" value="F:electron transfer activity"/>
    <property type="evidence" value="ECO:0007669"/>
    <property type="project" value="InterPro"/>
</dbReference>
<proteinExistence type="predicted"/>
<dbReference type="EMBL" id="QKLU01000011">
    <property type="protein sequence ID" value="PYF68994.1"/>
    <property type="molecule type" value="Genomic_DNA"/>
</dbReference>
<dbReference type="RefSeq" id="WP_110834655.1">
    <property type="nucleotide sequence ID" value="NZ_QKLU01000011.1"/>
</dbReference>
<feature type="signal peptide" evidence="9">
    <location>
        <begin position="1"/>
        <end position="29"/>
    </location>
</feature>
<comment type="function">
    <text evidence="1">The reaction center of purple bacteria contains a tightly bound cytochrome molecule which re-reduces the photo oxidized primary electron donor.</text>
</comment>
<evidence type="ECO:0000256" key="5">
    <source>
        <dbReference type="ARBA" id="ARBA00022617"/>
    </source>
</evidence>
<dbReference type="Pfam" id="PF02276">
    <property type="entry name" value="CytoC_RC"/>
    <property type="match status" value="1"/>
</dbReference>
<protein>
    <recommendedName>
        <fullName evidence="2">Photosynthetic reaction center cytochrome c subunit</fullName>
    </recommendedName>
</protein>
<evidence type="ECO:0000313" key="11">
    <source>
        <dbReference type="Proteomes" id="UP000248198"/>
    </source>
</evidence>
<comment type="caution">
    <text evidence="10">The sequence shown here is derived from an EMBL/GenBank/DDBJ whole genome shotgun (WGS) entry which is preliminary data.</text>
</comment>
<evidence type="ECO:0000313" key="10">
    <source>
        <dbReference type="EMBL" id="PYF68994.1"/>
    </source>
</evidence>
<dbReference type="GO" id="GO:0030077">
    <property type="term" value="C:plasma membrane light-harvesting complex"/>
    <property type="evidence" value="ECO:0007669"/>
    <property type="project" value="InterPro"/>
</dbReference>
<keyword evidence="4" id="KW-0602">Photosynthesis</keyword>
<dbReference type="InterPro" id="IPR003158">
    <property type="entry name" value="Photosyn_RC_cyt_c-su"/>
</dbReference>
<evidence type="ECO:0000256" key="3">
    <source>
        <dbReference type="ARBA" id="ARBA00022448"/>
    </source>
</evidence>
<evidence type="ECO:0000256" key="4">
    <source>
        <dbReference type="ARBA" id="ARBA00022531"/>
    </source>
</evidence>
<reference evidence="10 11" key="1">
    <citation type="submission" date="2018-06" db="EMBL/GenBank/DDBJ databases">
        <title>Genomic Encyclopedia of Archaeal and Bacterial Type Strains, Phase II (KMG-II): from individual species to whole genera.</title>
        <authorList>
            <person name="Goeker M."/>
        </authorList>
    </citation>
    <scope>NUCLEOTIDE SEQUENCE [LARGE SCALE GENOMIC DNA]</scope>
    <source>
        <strain evidence="10 11">DSM 27372</strain>
    </source>
</reference>
<keyword evidence="8" id="KW-0408">Iron</keyword>
<sequence length="131" mass="14703">MKYKKTITFSALMSIVLLLSAFMAQPSKKATNLKVLPKDISHEELDKVMDGFKAALGVKCNYCHAAKKDDPKKLDFASDDKPEKEIARNMMRMTAKINKKYFHTKDTQDGKALIAVSCITCHNGKEHPQAN</sequence>
<dbReference type="GO" id="GO:0020037">
    <property type="term" value="F:heme binding"/>
    <property type="evidence" value="ECO:0007669"/>
    <property type="project" value="InterPro"/>
</dbReference>
<dbReference type="OrthoDB" id="951235at2"/>
<keyword evidence="3" id="KW-0813">Transport</keyword>
<name>A0A318UE42_9SPHI</name>
<dbReference type="GO" id="GO:0005506">
    <property type="term" value="F:iron ion binding"/>
    <property type="evidence" value="ECO:0007669"/>
    <property type="project" value="InterPro"/>
</dbReference>
<gene>
    <name evidence="10" type="ORF">B0O44_111172</name>
</gene>
<dbReference type="InterPro" id="IPR036280">
    <property type="entry name" value="Multihaem_cyt_sf"/>
</dbReference>
<feature type="chain" id="PRO_5016242949" description="Photosynthetic reaction center cytochrome c subunit" evidence="9">
    <location>
        <begin position="30"/>
        <end position="131"/>
    </location>
</feature>
<evidence type="ECO:0000256" key="6">
    <source>
        <dbReference type="ARBA" id="ARBA00022723"/>
    </source>
</evidence>
<keyword evidence="5" id="KW-0349">Heme</keyword>
<dbReference type="AlphaFoldDB" id="A0A318UE42"/>
<keyword evidence="11" id="KW-1185">Reference proteome</keyword>
<keyword evidence="6" id="KW-0479">Metal-binding</keyword>
<evidence type="ECO:0000256" key="2">
    <source>
        <dbReference type="ARBA" id="ARBA00015978"/>
    </source>
</evidence>
<keyword evidence="7" id="KW-0249">Electron transport</keyword>
<evidence type="ECO:0000256" key="9">
    <source>
        <dbReference type="SAM" id="SignalP"/>
    </source>
</evidence>
<dbReference type="InterPro" id="IPR023119">
    <property type="entry name" value="Multihaem_cyt_PRC_cyt_su-like"/>
</dbReference>
<dbReference type="SUPFAM" id="SSF48695">
    <property type="entry name" value="Multiheme cytochromes"/>
    <property type="match status" value="1"/>
</dbReference>
<keyword evidence="9" id="KW-0732">Signal</keyword>
<evidence type="ECO:0000256" key="8">
    <source>
        <dbReference type="ARBA" id="ARBA00023004"/>
    </source>
</evidence>
<organism evidence="10 11">
    <name type="scientific">Pedobacter nutrimenti</name>
    <dbReference type="NCBI Taxonomy" id="1241337"/>
    <lineage>
        <taxon>Bacteria</taxon>
        <taxon>Pseudomonadati</taxon>
        <taxon>Bacteroidota</taxon>
        <taxon>Sphingobacteriia</taxon>
        <taxon>Sphingobacteriales</taxon>
        <taxon>Sphingobacteriaceae</taxon>
        <taxon>Pedobacter</taxon>
    </lineage>
</organism>
<evidence type="ECO:0000256" key="1">
    <source>
        <dbReference type="ARBA" id="ARBA00003196"/>
    </source>
</evidence>
<evidence type="ECO:0000256" key="7">
    <source>
        <dbReference type="ARBA" id="ARBA00022982"/>
    </source>
</evidence>